<keyword evidence="2" id="KW-1003">Cell membrane</keyword>
<dbReference type="GO" id="GO:0071880">
    <property type="term" value="P:adenylate cyclase-activating adrenergic receptor signaling pathway"/>
    <property type="evidence" value="ECO:0007669"/>
    <property type="project" value="TreeGrafter"/>
</dbReference>
<evidence type="ECO:0000256" key="3">
    <source>
        <dbReference type="ARBA" id="ARBA00022692"/>
    </source>
</evidence>
<organism evidence="12 13">
    <name type="scientific">Brachionus plicatilis</name>
    <name type="common">Marine rotifer</name>
    <name type="synonym">Brachionus muelleri</name>
    <dbReference type="NCBI Taxonomy" id="10195"/>
    <lineage>
        <taxon>Eukaryota</taxon>
        <taxon>Metazoa</taxon>
        <taxon>Spiralia</taxon>
        <taxon>Gnathifera</taxon>
        <taxon>Rotifera</taxon>
        <taxon>Eurotatoria</taxon>
        <taxon>Monogononta</taxon>
        <taxon>Pseudotrocha</taxon>
        <taxon>Ploima</taxon>
        <taxon>Brachionidae</taxon>
        <taxon>Brachionus</taxon>
    </lineage>
</organism>
<keyword evidence="3 10" id="KW-0812">Transmembrane</keyword>
<evidence type="ECO:0000313" key="13">
    <source>
        <dbReference type="Proteomes" id="UP000276133"/>
    </source>
</evidence>
<evidence type="ECO:0000256" key="4">
    <source>
        <dbReference type="ARBA" id="ARBA00022989"/>
    </source>
</evidence>
<evidence type="ECO:0000259" key="11">
    <source>
        <dbReference type="PROSITE" id="PS50262"/>
    </source>
</evidence>
<dbReference type="GO" id="GO:0043410">
    <property type="term" value="P:positive regulation of MAPK cascade"/>
    <property type="evidence" value="ECO:0007669"/>
    <property type="project" value="TreeGrafter"/>
</dbReference>
<feature type="transmembrane region" description="Helical" evidence="10">
    <location>
        <begin position="77"/>
        <end position="104"/>
    </location>
</feature>
<dbReference type="InterPro" id="IPR000276">
    <property type="entry name" value="GPCR_Rhodpsn"/>
</dbReference>
<reference evidence="12 13" key="1">
    <citation type="journal article" date="2018" name="Sci. Rep.">
        <title>Genomic signatures of local adaptation to the degree of environmental predictability in rotifers.</title>
        <authorList>
            <person name="Franch-Gras L."/>
            <person name="Hahn C."/>
            <person name="Garcia-Roger E.M."/>
            <person name="Carmona M.J."/>
            <person name="Serra M."/>
            <person name="Gomez A."/>
        </authorList>
    </citation>
    <scope>NUCLEOTIDE SEQUENCE [LARGE SCALE GENOMIC DNA]</scope>
    <source>
        <strain evidence="12">HYR1</strain>
    </source>
</reference>
<dbReference type="Gene3D" id="1.20.1070.10">
    <property type="entry name" value="Rhodopsin 7-helix transmembrane proteins"/>
    <property type="match status" value="1"/>
</dbReference>
<evidence type="ECO:0000256" key="7">
    <source>
        <dbReference type="ARBA" id="ARBA00023157"/>
    </source>
</evidence>
<dbReference type="Pfam" id="PF00001">
    <property type="entry name" value="7tm_1"/>
    <property type="match status" value="1"/>
</dbReference>
<protein>
    <submittedName>
        <fullName evidence="12">5-hydroxytryptamine receptor 2B</fullName>
    </submittedName>
</protein>
<evidence type="ECO:0000256" key="8">
    <source>
        <dbReference type="ARBA" id="ARBA00023170"/>
    </source>
</evidence>
<name>A0A3M7QU11_BRAPC</name>
<keyword evidence="5" id="KW-0297">G-protein coupled receptor</keyword>
<sequence length="202" mass="22956">MKYFLKFCLFGILFVCQFIYVNTFKLNQVTSGPDQNDYDLNSYTVNELISYSNENNISIFTNQTDTNLDSWDMIKKISLSLVLIPIMIITMIGNLLVIVAVLIVRKLHTQDNANNILIVSLAVSDLLVGAVVMPFGYYVNISKDNKSKFKNRKSTNQIQLTQISVDFQSLKSIIENRELQESSLVLGKKNLNCQSPPRETID</sequence>
<dbReference type="InterPro" id="IPR017452">
    <property type="entry name" value="GPCR_Rhodpsn_7TM"/>
</dbReference>
<evidence type="ECO:0000256" key="1">
    <source>
        <dbReference type="ARBA" id="ARBA00004651"/>
    </source>
</evidence>
<keyword evidence="7" id="KW-1015">Disulfide bond</keyword>
<keyword evidence="8 12" id="KW-0675">Receptor</keyword>
<accession>A0A3M7QU11</accession>
<evidence type="ECO:0000313" key="12">
    <source>
        <dbReference type="EMBL" id="RNA14561.1"/>
    </source>
</evidence>
<comment type="subcellular location">
    <subcellularLocation>
        <location evidence="1">Cell membrane</location>
        <topology evidence="1">Multi-pass membrane protein</topology>
    </subcellularLocation>
</comment>
<feature type="domain" description="G-protein coupled receptors family 1 profile" evidence="11">
    <location>
        <begin position="93"/>
        <end position="135"/>
    </location>
</feature>
<dbReference type="PRINTS" id="PR00237">
    <property type="entry name" value="GPCRRHODOPSN"/>
</dbReference>
<evidence type="ECO:0000256" key="9">
    <source>
        <dbReference type="ARBA" id="ARBA00023224"/>
    </source>
</evidence>
<gene>
    <name evidence="12" type="ORF">BpHYR1_007616</name>
</gene>
<keyword evidence="9" id="KW-0807">Transducer</keyword>
<keyword evidence="4 10" id="KW-1133">Transmembrane helix</keyword>
<dbReference type="PROSITE" id="PS50262">
    <property type="entry name" value="G_PROTEIN_RECEP_F1_2"/>
    <property type="match status" value="1"/>
</dbReference>
<dbReference type="PANTHER" id="PTHR24248:SF199">
    <property type="entry name" value="IP13425P-RELATED"/>
    <property type="match status" value="1"/>
</dbReference>
<dbReference type="EMBL" id="REGN01005161">
    <property type="protein sequence ID" value="RNA14561.1"/>
    <property type="molecule type" value="Genomic_DNA"/>
</dbReference>
<evidence type="ECO:0000256" key="6">
    <source>
        <dbReference type="ARBA" id="ARBA00023136"/>
    </source>
</evidence>
<dbReference type="PANTHER" id="PTHR24248">
    <property type="entry name" value="ADRENERGIC RECEPTOR-RELATED G-PROTEIN COUPLED RECEPTOR"/>
    <property type="match status" value="1"/>
</dbReference>
<feature type="transmembrane region" description="Helical" evidence="10">
    <location>
        <begin position="116"/>
        <end position="139"/>
    </location>
</feature>
<dbReference type="GO" id="GO:0004993">
    <property type="term" value="F:G protein-coupled serotonin receptor activity"/>
    <property type="evidence" value="ECO:0007669"/>
    <property type="project" value="UniProtKB-ARBA"/>
</dbReference>
<dbReference type="GO" id="GO:0005886">
    <property type="term" value="C:plasma membrane"/>
    <property type="evidence" value="ECO:0007669"/>
    <property type="project" value="UniProtKB-SubCell"/>
</dbReference>
<evidence type="ECO:0000256" key="10">
    <source>
        <dbReference type="SAM" id="Phobius"/>
    </source>
</evidence>
<dbReference type="AlphaFoldDB" id="A0A3M7QU11"/>
<comment type="caution">
    <text evidence="12">The sequence shown here is derived from an EMBL/GenBank/DDBJ whole genome shotgun (WGS) entry which is preliminary data.</text>
</comment>
<dbReference type="Proteomes" id="UP000276133">
    <property type="component" value="Unassembled WGS sequence"/>
</dbReference>
<dbReference type="SUPFAM" id="SSF81321">
    <property type="entry name" value="Family A G protein-coupled receptor-like"/>
    <property type="match status" value="1"/>
</dbReference>
<proteinExistence type="predicted"/>
<evidence type="ECO:0000256" key="5">
    <source>
        <dbReference type="ARBA" id="ARBA00023040"/>
    </source>
</evidence>
<keyword evidence="13" id="KW-1185">Reference proteome</keyword>
<dbReference type="OrthoDB" id="10042731at2759"/>
<keyword evidence="6 10" id="KW-0472">Membrane</keyword>
<dbReference type="STRING" id="10195.A0A3M7QU11"/>
<evidence type="ECO:0000256" key="2">
    <source>
        <dbReference type="ARBA" id="ARBA00022475"/>
    </source>
</evidence>